<dbReference type="InterPro" id="IPR002114">
    <property type="entry name" value="PTS_HPr_Ser_P_site"/>
</dbReference>
<name>A0A9D1FAG6_9FIRM</name>
<dbReference type="NCBIfam" id="TIGR01003">
    <property type="entry name" value="PTS_HPr_family"/>
    <property type="match status" value="1"/>
</dbReference>
<dbReference type="CDD" id="cd00367">
    <property type="entry name" value="PTS-HPr_like"/>
    <property type="match status" value="1"/>
</dbReference>
<reference evidence="5" key="1">
    <citation type="submission" date="2020-10" db="EMBL/GenBank/DDBJ databases">
        <authorList>
            <person name="Gilroy R."/>
        </authorList>
    </citation>
    <scope>NUCLEOTIDE SEQUENCE</scope>
    <source>
        <strain evidence="5">ChiBcec16-1751</strain>
    </source>
</reference>
<dbReference type="GO" id="GO:0009401">
    <property type="term" value="P:phosphoenolpyruvate-dependent sugar phosphotransferase system"/>
    <property type="evidence" value="ECO:0007669"/>
    <property type="project" value="UniProtKB-KW"/>
</dbReference>
<evidence type="ECO:0000256" key="1">
    <source>
        <dbReference type="ARBA" id="ARBA00004496"/>
    </source>
</evidence>
<gene>
    <name evidence="5" type="ORF">IAA83_06825</name>
</gene>
<dbReference type="EMBL" id="DVJJ01000104">
    <property type="protein sequence ID" value="HIS65066.1"/>
    <property type="molecule type" value="Genomic_DNA"/>
</dbReference>
<evidence type="ECO:0000256" key="3">
    <source>
        <dbReference type="ARBA" id="ARBA00022683"/>
    </source>
</evidence>
<evidence type="ECO:0000313" key="6">
    <source>
        <dbReference type="Proteomes" id="UP000886741"/>
    </source>
</evidence>
<dbReference type="PROSITE" id="PS51350">
    <property type="entry name" value="PTS_HPR_DOM"/>
    <property type="match status" value="1"/>
</dbReference>
<dbReference type="Proteomes" id="UP000886741">
    <property type="component" value="Unassembled WGS sequence"/>
</dbReference>
<dbReference type="PANTHER" id="PTHR33705:SF2">
    <property type="entry name" value="PHOSPHOCARRIER PROTEIN NPR"/>
    <property type="match status" value="1"/>
</dbReference>
<dbReference type="AlphaFoldDB" id="A0A9D1FAG6"/>
<keyword evidence="2" id="KW-0963">Cytoplasm</keyword>
<keyword evidence="3" id="KW-0598">Phosphotransferase system</keyword>
<dbReference type="InterPro" id="IPR035895">
    <property type="entry name" value="HPr-like_sf"/>
</dbReference>
<evidence type="ECO:0000313" key="5">
    <source>
        <dbReference type="EMBL" id="HIS65066.1"/>
    </source>
</evidence>
<organism evidence="5 6">
    <name type="scientific">Candidatus Avoscillospira avistercoris</name>
    <dbReference type="NCBI Taxonomy" id="2840707"/>
    <lineage>
        <taxon>Bacteria</taxon>
        <taxon>Bacillati</taxon>
        <taxon>Bacillota</taxon>
        <taxon>Clostridia</taxon>
        <taxon>Eubacteriales</taxon>
        <taxon>Oscillospiraceae</taxon>
        <taxon>Oscillospiraceae incertae sedis</taxon>
        <taxon>Candidatus Avoscillospira</taxon>
    </lineage>
</organism>
<dbReference type="PANTHER" id="PTHR33705">
    <property type="entry name" value="PHOSPHOCARRIER PROTEIN HPR"/>
    <property type="match status" value="1"/>
</dbReference>
<accession>A0A9D1FAG6</accession>
<protein>
    <submittedName>
        <fullName evidence="5">HPr family phosphocarrier protein</fullName>
    </submittedName>
</protein>
<comment type="subcellular location">
    <subcellularLocation>
        <location evidence="1">Cytoplasm</location>
    </subcellularLocation>
</comment>
<dbReference type="PROSITE" id="PS00589">
    <property type="entry name" value="PTS_HPR_SER"/>
    <property type="match status" value="1"/>
</dbReference>
<proteinExistence type="predicted"/>
<sequence length="86" mass="9707">MYMQQSIVKCESGLHNKQATYFIQKANEFKSSIWVEVEERRINAKSLLGVLSMGITKGTRVNLIAEGPDEQEAVTALSEMLVKEIF</sequence>
<dbReference type="GO" id="GO:0005737">
    <property type="term" value="C:cytoplasm"/>
    <property type="evidence" value="ECO:0007669"/>
    <property type="project" value="UniProtKB-SubCell"/>
</dbReference>
<dbReference type="PRINTS" id="PR00107">
    <property type="entry name" value="PHOSPHOCPHPR"/>
</dbReference>
<dbReference type="Pfam" id="PF00381">
    <property type="entry name" value="PTS-HPr"/>
    <property type="match status" value="1"/>
</dbReference>
<evidence type="ECO:0000256" key="2">
    <source>
        <dbReference type="ARBA" id="ARBA00022490"/>
    </source>
</evidence>
<evidence type="ECO:0000259" key="4">
    <source>
        <dbReference type="PROSITE" id="PS51350"/>
    </source>
</evidence>
<dbReference type="InterPro" id="IPR050399">
    <property type="entry name" value="HPr"/>
</dbReference>
<dbReference type="InterPro" id="IPR000032">
    <property type="entry name" value="HPr-like"/>
</dbReference>
<feature type="domain" description="HPr" evidence="4">
    <location>
        <begin position="1"/>
        <end position="86"/>
    </location>
</feature>
<comment type="caution">
    <text evidence="5">The sequence shown here is derived from an EMBL/GenBank/DDBJ whole genome shotgun (WGS) entry which is preliminary data.</text>
</comment>
<dbReference type="SUPFAM" id="SSF55594">
    <property type="entry name" value="HPr-like"/>
    <property type="match status" value="1"/>
</dbReference>
<reference evidence="5" key="2">
    <citation type="journal article" date="2021" name="PeerJ">
        <title>Extensive microbial diversity within the chicken gut microbiome revealed by metagenomics and culture.</title>
        <authorList>
            <person name="Gilroy R."/>
            <person name="Ravi A."/>
            <person name="Getino M."/>
            <person name="Pursley I."/>
            <person name="Horton D.L."/>
            <person name="Alikhan N.F."/>
            <person name="Baker D."/>
            <person name="Gharbi K."/>
            <person name="Hall N."/>
            <person name="Watson M."/>
            <person name="Adriaenssens E.M."/>
            <person name="Foster-Nyarko E."/>
            <person name="Jarju S."/>
            <person name="Secka A."/>
            <person name="Antonio M."/>
            <person name="Oren A."/>
            <person name="Chaudhuri R.R."/>
            <person name="La Ragione R."/>
            <person name="Hildebrand F."/>
            <person name="Pallen M.J."/>
        </authorList>
    </citation>
    <scope>NUCLEOTIDE SEQUENCE</scope>
    <source>
        <strain evidence="5">ChiBcec16-1751</strain>
    </source>
</reference>
<dbReference type="Gene3D" id="3.30.1340.10">
    <property type="entry name" value="HPr-like"/>
    <property type="match status" value="1"/>
</dbReference>